<protein>
    <submittedName>
        <fullName evidence="1">Uncharacterized protein</fullName>
    </submittedName>
</protein>
<keyword evidence="2" id="KW-1185">Reference proteome</keyword>
<proteinExistence type="predicted"/>
<reference evidence="2" key="1">
    <citation type="journal article" date="2019" name="Int. J. Syst. Evol. Microbiol.">
        <title>The Global Catalogue of Microorganisms (GCM) 10K type strain sequencing project: providing services to taxonomists for standard genome sequencing and annotation.</title>
        <authorList>
            <consortium name="The Broad Institute Genomics Platform"/>
            <consortium name="The Broad Institute Genome Sequencing Center for Infectious Disease"/>
            <person name="Wu L."/>
            <person name="Ma J."/>
        </authorList>
    </citation>
    <scope>NUCLEOTIDE SEQUENCE [LARGE SCALE GENOMIC DNA]</scope>
    <source>
        <strain evidence="2">CGMCC 1.12477</strain>
    </source>
</reference>
<accession>A0ABW4EF77</accession>
<organism evidence="1 2">
    <name type="scientific">Lacimonas salitolerans</name>
    <dbReference type="NCBI Taxonomy" id="1323750"/>
    <lineage>
        <taxon>Bacteria</taxon>
        <taxon>Pseudomonadati</taxon>
        <taxon>Pseudomonadota</taxon>
        <taxon>Alphaproteobacteria</taxon>
        <taxon>Rhodobacterales</taxon>
        <taxon>Paracoccaceae</taxon>
        <taxon>Lacimonas</taxon>
    </lineage>
</organism>
<sequence>MFIGKDQVATAQVRDFVTVERRKSLSDREWKHRLAGYGYDLRKAGTCLKLVTLPHGVEVCDLPLERPVE</sequence>
<evidence type="ECO:0000313" key="1">
    <source>
        <dbReference type="EMBL" id="MFD1510003.1"/>
    </source>
</evidence>
<name>A0ABW4EF77_9RHOB</name>
<gene>
    <name evidence="1" type="ORF">ACFTOW_11380</name>
</gene>
<comment type="caution">
    <text evidence="1">The sequence shown here is derived from an EMBL/GenBank/DDBJ whole genome shotgun (WGS) entry which is preliminary data.</text>
</comment>
<dbReference type="RefSeq" id="WP_379915728.1">
    <property type="nucleotide sequence ID" value="NZ_JBHUDD010000058.1"/>
</dbReference>
<dbReference type="Proteomes" id="UP001597186">
    <property type="component" value="Unassembled WGS sequence"/>
</dbReference>
<dbReference type="EMBL" id="JBHUDD010000058">
    <property type="protein sequence ID" value="MFD1510003.1"/>
    <property type="molecule type" value="Genomic_DNA"/>
</dbReference>
<evidence type="ECO:0000313" key="2">
    <source>
        <dbReference type="Proteomes" id="UP001597186"/>
    </source>
</evidence>